<dbReference type="RefSeq" id="XP_008026703.1">
    <property type="nucleotide sequence ID" value="XM_008028512.1"/>
</dbReference>
<organism evidence="2 3">
    <name type="scientific">Exserohilum turcicum (strain 28A)</name>
    <name type="common">Northern leaf blight fungus</name>
    <name type="synonym">Setosphaeria turcica</name>
    <dbReference type="NCBI Taxonomy" id="671987"/>
    <lineage>
        <taxon>Eukaryota</taxon>
        <taxon>Fungi</taxon>
        <taxon>Dikarya</taxon>
        <taxon>Ascomycota</taxon>
        <taxon>Pezizomycotina</taxon>
        <taxon>Dothideomycetes</taxon>
        <taxon>Pleosporomycetidae</taxon>
        <taxon>Pleosporales</taxon>
        <taxon>Pleosporineae</taxon>
        <taxon>Pleosporaceae</taxon>
        <taxon>Exserohilum</taxon>
    </lineage>
</organism>
<dbReference type="InterPro" id="IPR050600">
    <property type="entry name" value="SETD3_SETD6_MTase"/>
</dbReference>
<dbReference type="PANTHER" id="PTHR13271:SF137">
    <property type="entry name" value="SET DOMAIN-CONTAINING PROTEIN"/>
    <property type="match status" value="1"/>
</dbReference>
<dbReference type="OrthoDB" id="341421at2759"/>
<feature type="domain" description="SET" evidence="1">
    <location>
        <begin position="21"/>
        <end position="246"/>
    </location>
</feature>
<dbReference type="STRING" id="671987.R0JXI0"/>
<dbReference type="PANTHER" id="PTHR13271">
    <property type="entry name" value="UNCHARACTERIZED PUTATIVE METHYLTRANSFERASE"/>
    <property type="match status" value="1"/>
</dbReference>
<protein>
    <recommendedName>
        <fullName evidence="1">SET domain-containing protein</fullName>
    </recommendedName>
</protein>
<evidence type="ECO:0000313" key="3">
    <source>
        <dbReference type="Proteomes" id="UP000016935"/>
    </source>
</evidence>
<evidence type="ECO:0000313" key="2">
    <source>
        <dbReference type="EMBL" id="EOA85618.1"/>
    </source>
</evidence>
<dbReference type="Pfam" id="PF00856">
    <property type="entry name" value="SET"/>
    <property type="match status" value="1"/>
</dbReference>
<dbReference type="EMBL" id="KB908659">
    <property type="protein sequence ID" value="EOA85618.1"/>
    <property type="molecule type" value="Genomic_DNA"/>
</dbReference>
<accession>R0JXI0</accession>
<dbReference type="HOGENOM" id="CLU_041939_3_2_1"/>
<dbReference type="eggNOG" id="KOG1337">
    <property type="taxonomic scope" value="Eukaryota"/>
</dbReference>
<dbReference type="GeneID" id="19402080"/>
<dbReference type="InterPro" id="IPR046341">
    <property type="entry name" value="SET_dom_sf"/>
</dbReference>
<name>R0JXI0_EXST2</name>
<proteinExistence type="predicted"/>
<dbReference type="Proteomes" id="UP000016935">
    <property type="component" value="Unassembled WGS sequence"/>
</dbReference>
<dbReference type="InterPro" id="IPR001214">
    <property type="entry name" value="SET_dom"/>
</dbReference>
<keyword evidence="3" id="KW-1185">Reference proteome</keyword>
<dbReference type="CDD" id="cd19177">
    <property type="entry name" value="SET_SETD4"/>
    <property type="match status" value="1"/>
</dbReference>
<dbReference type="GO" id="GO:0016279">
    <property type="term" value="F:protein-lysine N-methyltransferase activity"/>
    <property type="evidence" value="ECO:0007669"/>
    <property type="project" value="InterPro"/>
</dbReference>
<dbReference type="AlphaFoldDB" id="R0JXI0"/>
<sequence>MTTALDPGTKHTDFVSWAKSNGVEIHGIAPARFVGRGMGIVAAQDIKKGDKLVHVSNKSLVHVALPSIHSLKLQETITVHGKLAFTLALWYKGHKEHDYTLWQDVWPTSSDFKATMPIYYPAPLQALLPPAAKSLLSKQTQNLERDWASIAPHNQGLIDKPTYTYTWLIVNTRTFYWSYPDLPNAHARLPKRRPKLTADDCYCMCPFIDYFNHSDAGCDPQLSENGYTVTADRAYAAGEEVFITYGSHTNDFLLTEYGFILPASNKHDAIPLDDLLLPLLEKEQVDALKEDSFYANYTLYGKERDETVCYRTQSVLRLLVLDAKRYAAFVSGDDDGARDQGRVNRYLAGVLTKYSRKIADIIEHVEGLDLGQDSEKAEKGVVEGQRETVLKRWKQIRDMVNNAIQTLES</sequence>
<dbReference type="Gene3D" id="3.90.1410.10">
    <property type="entry name" value="set domain protein methyltransferase, domain 1"/>
    <property type="match status" value="1"/>
</dbReference>
<evidence type="ECO:0000259" key="1">
    <source>
        <dbReference type="PROSITE" id="PS50280"/>
    </source>
</evidence>
<dbReference type="PROSITE" id="PS50280">
    <property type="entry name" value="SET"/>
    <property type="match status" value="1"/>
</dbReference>
<dbReference type="InterPro" id="IPR044429">
    <property type="entry name" value="SETD4_SET"/>
</dbReference>
<reference evidence="2 3" key="2">
    <citation type="journal article" date="2013" name="PLoS Genet.">
        <title>Comparative genome structure, secondary metabolite, and effector coding capacity across Cochliobolus pathogens.</title>
        <authorList>
            <person name="Condon B.J."/>
            <person name="Leng Y."/>
            <person name="Wu D."/>
            <person name="Bushley K.E."/>
            <person name="Ohm R.A."/>
            <person name="Otillar R."/>
            <person name="Martin J."/>
            <person name="Schackwitz W."/>
            <person name="Grimwood J."/>
            <person name="MohdZainudin N."/>
            <person name="Xue C."/>
            <person name="Wang R."/>
            <person name="Manning V.A."/>
            <person name="Dhillon B."/>
            <person name="Tu Z.J."/>
            <person name="Steffenson B.J."/>
            <person name="Salamov A."/>
            <person name="Sun H."/>
            <person name="Lowry S."/>
            <person name="LaButti K."/>
            <person name="Han J."/>
            <person name="Copeland A."/>
            <person name="Lindquist E."/>
            <person name="Barry K."/>
            <person name="Schmutz J."/>
            <person name="Baker S.E."/>
            <person name="Ciuffetti L.M."/>
            <person name="Grigoriev I.V."/>
            <person name="Zhong S."/>
            <person name="Turgeon B.G."/>
        </authorList>
    </citation>
    <scope>NUCLEOTIDE SEQUENCE [LARGE SCALE GENOMIC DNA]</scope>
    <source>
        <strain evidence="3">28A</strain>
    </source>
</reference>
<dbReference type="SUPFAM" id="SSF82199">
    <property type="entry name" value="SET domain"/>
    <property type="match status" value="1"/>
</dbReference>
<reference evidence="2 3" key="1">
    <citation type="journal article" date="2012" name="PLoS Pathog.">
        <title>Diverse lifestyles and strategies of plant pathogenesis encoded in the genomes of eighteen Dothideomycetes fungi.</title>
        <authorList>
            <person name="Ohm R.A."/>
            <person name="Feau N."/>
            <person name="Henrissat B."/>
            <person name="Schoch C.L."/>
            <person name="Horwitz B.A."/>
            <person name="Barry K.W."/>
            <person name="Condon B.J."/>
            <person name="Copeland A.C."/>
            <person name="Dhillon B."/>
            <person name="Glaser F."/>
            <person name="Hesse C.N."/>
            <person name="Kosti I."/>
            <person name="LaButti K."/>
            <person name="Lindquist E.A."/>
            <person name="Lucas S."/>
            <person name="Salamov A.A."/>
            <person name="Bradshaw R.E."/>
            <person name="Ciuffetti L."/>
            <person name="Hamelin R.C."/>
            <person name="Kema G.H.J."/>
            <person name="Lawrence C."/>
            <person name="Scott J.A."/>
            <person name="Spatafora J.W."/>
            <person name="Turgeon B.G."/>
            <person name="de Wit P.J.G.M."/>
            <person name="Zhong S."/>
            <person name="Goodwin S.B."/>
            <person name="Grigoriev I.V."/>
        </authorList>
    </citation>
    <scope>NUCLEOTIDE SEQUENCE [LARGE SCALE GENOMIC DNA]</scope>
    <source>
        <strain evidence="3">28A</strain>
    </source>
</reference>
<gene>
    <name evidence="2" type="ORF">SETTUDRAFT_185019</name>
</gene>